<keyword evidence="5" id="KW-1185">Reference proteome</keyword>
<dbReference type="InterPro" id="IPR003593">
    <property type="entry name" value="AAA+_ATPase"/>
</dbReference>
<evidence type="ECO:0000313" key="5">
    <source>
        <dbReference type="Proteomes" id="UP000887568"/>
    </source>
</evidence>
<evidence type="ECO:0000259" key="3">
    <source>
        <dbReference type="SMART" id="SM00382"/>
    </source>
</evidence>
<accession>A0A914AGH0</accession>
<dbReference type="GO" id="GO:0016787">
    <property type="term" value="F:hydrolase activity"/>
    <property type="evidence" value="ECO:0007669"/>
    <property type="project" value="UniProtKB-KW"/>
</dbReference>
<dbReference type="InterPro" id="IPR010285">
    <property type="entry name" value="DNA_helicase_pif1-like_DEAD"/>
</dbReference>
<dbReference type="GeneID" id="119733109"/>
<dbReference type="SUPFAM" id="SSF56219">
    <property type="entry name" value="DNase I-like"/>
    <property type="match status" value="1"/>
</dbReference>
<dbReference type="GO" id="GO:0005524">
    <property type="term" value="F:ATP binding"/>
    <property type="evidence" value="ECO:0007669"/>
    <property type="project" value="UniProtKB-KW"/>
</dbReference>
<feature type="region of interest" description="Disordered" evidence="2">
    <location>
        <begin position="402"/>
        <end position="422"/>
    </location>
</feature>
<feature type="region of interest" description="Disordered" evidence="2">
    <location>
        <begin position="591"/>
        <end position="627"/>
    </location>
</feature>
<dbReference type="EnsemblMetazoa" id="XM_038206688.1">
    <property type="protein sequence ID" value="XP_038062616.1"/>
    <property type="gene ID" value="LOC119733109"/>
</dbReference>
<keyword evidence="1" id="KW-0378">Hydrolase</keyword>
<dbReference type="Gene3D" id="3.60.10.10">
    <property type="entry name" value="Endonuclease/exonuclease/phosphatase"/>
    <property type="match status" value="1"/>
</dbReference>
<protein>
    <recommendedName>
        <fullName evidence="1">ATP-dependent DNA helicase</fullName>
        <ecNumber evidence="1">5.6.2.3</ecNumber>
    </recommendedName>
</protein>
<keyword evidence="1" id="KW-0234">DNA repair</keyword>
<dbReference type="InterPro" id="IPR051055">
    <property type="entry name" value="PIF1_helicase"/>
</dbReference>
<dbReference type="Pfam" id="PF05970">
    <property type="entry name" value="PIF1"/>
    <property type="match status" value="1"/>
</dbReference>
<keyword evidence="1" id="KW-0547">Nucleotide-binding</keyword>
<keyword evidence="1" id="KW-0347">Helicase</keyword>
<keyword evidence="1" id="KW-0233">DNA recombination</keyword>
<dbReference type="PANTHER" id="PTHR47642:SF3">
    <property type="entry name" value="ATP-DEPENDENT DNA HELICASE"/>
    <property type="match status" value="1"/>
</dbReference>
<dbReference type="OMA" id="INECGAH"/>
<name>A0A914AGH0_PATMI</name>
<proteinExistence type="inferred from homology"/>
<dbReference type="PANTHER" id="PTHR47642">
    <property type="entry name" value="ATP-DEPENDENT DNA HELICASE"/>
    <property type="match status" value="1"/>
</dbReference>
<dbReference type="GO" id="GO:0043139">
    <property type="term" value="F:5'-3' DNA helicase activity"/>
    <property type="evidence" value="ECO:0007669"/>
    <property type="project" value="UniProtKB-EC"/>
</dbReference>
<feature type="compositionally biased region" description="Acidic residues" evidence="2">
    <location>
        <begin position="602"/>
        <end position="611"/>
    </location>
</feature>
<dbReference type="Proteomes" id="UP000887568">
    <property type="component" value="Unplaced"/>
</dbReference>
<evidence type="ECO:0000256" key="1">
    <source>
        <dbReference type="RuleBase" id="RU363044"/>
    </source>
</evidence>
<dbReference type="SUPFAM" id="SSF52540">
    <property type="entry name" value="P-loop containing nucleoside triphosphate hydrolases"/>
    <property type="match status" value="2"/>
</dbReference>
<organism evidence="4 5">
    <name type="scientific">Patiria miniata</name>
    <name type="common">Bat star</name>
    <name type="synonym">Asterina miniata</name>
    <dbReference type="NCBI Taxonomy" id="46514"/>
    <lineage>
        <taxon>Eukaryota</taxon>
        <taxon>Metazoa</taxon>
        <taxon>Echinodermata</taxon>
        <taxon>Eleutherozoa</taxon>
        <taxon>Asterozoa</taxon>
        <taxon>Asteroidea</taxon>
        <taxon>Valvatacea</taxon>
        <taxon>Valvatida</taxon>
        <taxon>Asterinidae</taxon>
        <taxon>Patiria</taxon>
    </lineage>
</organism>
<dbReference type="GO" id="GO:0000723">
    <property type="term" value="P:telomere maintenance"/>
    <property type="evidence" value="ECO:0007669"/>
    <property type="project" value="InterPro"/>
</dbReference>
<evidence type="ECO:0000256" key="2">
    <source>
        <dbReference type="SAM" id="MobiDB-lite"/>
    </source>
</evidence>
<comment type="similarity">
    <text evidence="1">Belongs to the helicase family.</text>
</comment>
<dbReference type="SMART" id="SM00382">
    <property type="entry name" value="AAA"/>
    <property type="match status" value="1"/>
</dbReference>
<dbReference type="OrthoDB" id="416437at2759"/>
<dbReference type="GO" id="GO:0006281">
    <property type="term" value="P:DNA repair"/>
    <property type="evidence" value="ECO:0007669"/>
    <property type="project" value="UniProtKB-KW"/>
</dbReference>
<dbReference type="InterPro" id="IPR027417">
    <property type="entry name" value="P-loop_NTPase"/>
</dbReference>
<dbReference type="RefSeq" id="XP_038062616.1">
    <property type="nucleotide sequence ID" value="XM_038206688.1"/>
</dbReference>
<dbReference type="GO" id="GO:0006310">
    <property type="term" value="P:DNA recombination"/>
    <property type="evidence" value="ECO:0007669"/>
    <property type="project" value="UniProtKB-KW"/>
</dbReference>
<evidence type="ECO:0000313" key="4">
    <source>
        <dbReference type="EnsemblMetazoa" id="XP_038062616.1"/>
    </source>
</evidence>
<keyword evidence="1" id="KW-0227">DNA damage</keyword>
<comment type="catalytic activity">
    <reaction evidence="1">
        <text>ATP + H2O = ADP + phosphate + H(+)</text>
        <dbReference type="Rhea" id="RHEA:13065"/>
        <dbReference type="ChEBI" id="CHEBI:15377"/>
        <dbReference type="ChEBI" id="CHEBI:15378"/>
        <dbReference type="ChEBI" id="CHEBI:30616"/>
        <dbReference type="ChEBI" id="CHEBI:43474"/>
        <dbReference type="ChEBI" id="CHEBI:456216"/>
        <dbReference type="EC" id="5.6.2.3"/>
    </reaction>
</comment>
<reference evidence="4" key="1">
    <citation type="submission" date="2022-11" db="UniProtKB">
        <authorList>
            <consortium name="EnsemblMetazoa"/>
        </authorList>
    </citation>
    <scope>IDENTIFICATION</scope>
</reference>
<dbReference type="Pfam" id="PF21530">
    <property type="entry name" value="Pif1_2B_dom"/>
    <property type="match status" value="1"/>
</dbReference>
<feature type="compositionally biased region" description="Basic and acidic residues" evidence="2">
    <location>
        <begin position="612"/>
        <end position="627"/>
    </location>
</feature>
<sequence length="1344" mass="151574">MKVKRESMRCVRGLEKRSSPFFMSVRVVSHFISQSPMPAFHSIPSASSLPSSSLIPLPSVCGAHQAANPGRMNECGAHQAANPGRMNECGAHQAANPGRMNECGAHQAANPGRINECGAHQAANPGRMNECGAHQAANPGRINECGAHQAANPGRMNEHYDNNYKTYSKCMMNECGAHQAANPGRINEHNEDNEIDDDILNEVEQAMIMSKETEQRYEQTAEQSDEAVIMSVQKNECIVQYAVENITVEMSAEGYVKWNKVKEKCDDIEAKGDAIDEEKTQNGGMKHEEDNLDKDMKEKCTKIMARKLKKVKNASGDLRLKVKEMRRKRLLKLTKRRVHNQRDDNVFEMTIEEICTIDDVVPQTCIGTCAQHSNWDDETNDFEITGVSVWFDDEPKHYMDSRSCSSSRLGNEHVDKTGQSTAKEVGGIGSEAKVDPCGLSTSCSRDVTDSFHMINDTNECDETSDVEIKEVIQLHNFHFAPLTHAKKKELCKIHGLINVLRKGNGGSDDCEVMGPPNCLKPQQFEAYEEFYRNGSVKLNGVLKSVMNIVESNRSLYEANAEPIDEAEEMLQKFGPLEDAWALIAPESEQERLECNAQKQPQEEDSENECDIPDLKSNQDNDRKSTIEPHSLKVSKQEAMSMLRCLNVKQRQVFYKVRRWCLDKISGRNPEAFHVFVTGGAGTGKSHLIKCIYYEATRLFGRMMEIPDDISVLLMAPTGVAAYNIHGATIHSALSISTNVRLPYQPLSEEKISTLRHKLRQLQIVIIDEISMVDQKLLHYIHGRLRQVKQSRNHNPFGNVSVIAVGDFYQLPPVKGKSLYQIDVTGDLWNDNFVKVELTEIMRQKEDAQFAELLNRLRVRKKKEQLESEDVALLKSRETGEDWTDALHIYACNKQVDEYNRQTLFVKCSECVCVLAKDFQKDAKSGKMIPAVKSVKKSSRTNLSDCLWLGVGARVMLTRNLDVSDGLVNGVFATVSEIVMLPNEHSPKIVKVKFDNEKVGAKLKKQSTGNSTDVVCIEMVEDNVTQVFVRHQFPLKLAWACTSHKVQGMTTEKAVVCLEHTFSAGQAYVSLSRVVSLNGLIIEGFDEKFIYCNEKVAEAISEMPLYIDNEKSNDSVDEIELARYGGTYCTSIAMHNIQGLQAHFVDLKRNKEMLSCDFICLTETWSDGDFDCDMDLSDYKWYHQPRCMSYDNTSRVTHMLKEQCHGGVAVCGKKDRLFSRLNLPVHNLEYIAFQIISKVSVAIVIIYRPASHVLNEFLPIFQMLLNELHKVSNKCIVMGDFNEDIMKQSSVQKVMHDHGYKQCVTEATTENGTLLDHVYVRNIDVIETYVSPTYYSYREAVILKL</sequence>
<keyword evidence="1" id="KW-0067">ATP-binding</keyword>
<dbReference type="InterPro" id="IPR036691">
    <property type="entry name" value="Endo/exonu/phosph_ase_sf"/>
</dbReference>
<dbReference type="Gene3D" id="3.40.50.300">
    <property type="entry name" value="P-loop containing nucleotide triphosphate hydrolases"/>
    <property type="match status" value="1"/>
</dbReference>
<dbReference type="CDD" id="cd18809">
    <property type="entry name" value="SF1_C_RecD"/>
    <property type="match status" value="1"/>
</dbReference>
<dbReference type="EC" id="5.6.2.3" evidence="1"/>
<comment type="cofactor">
    <cofactor evidence="1">
        <name>Mg(2+)</name>
        <dbReference type="ChEBI" id="CHEBI:18420"/>
    </cofactor>
</comment>
<feature type="domain" description="AAA+ ATPase" evidence="3">
    <location>
        <begin position="670"/>
        <end position="827"/>
    </location>
</feature>
<dbReference type="InterPro" id="IPR049163">
    <property type="entry name" value="Pif1-like_2B_dom"/>
</dbReference>